<protein>
    <submittedName>
        <fullName evidence="1">Uncharacterized protein</fullName>
    </submittedName>
</protein>
<keyword evidence="2" id="KW-1185">Reference proteome</keyword>
<organism evidence="1 2">
    <name type="scientific">Araneus ventricosus</name>
    <name type="common">Orbweaver spider</name>
    <name type="synonym">Epeira ventricosa</name>
    <dbReference type="NCBI Taxonomy" id="182803"/>
    <lineage>
        <taxon>Eukaryota</taxon>
        <taxon>Metazoa</taxon>
        <taxon>Ecdysozoa</taxon>
        <taxon>Arthropoda</taxon>
        <taxon>Chelicerata</taxon>
        <taxon>Arachnida</taxon>
        <taxon>Araneae</taxon>
        <taxon>Araneomorphae</taxon>
        <taxon>Entelegynae</taxon>
        <taxon>Araneoidea</taxon>
        <taxon>Araneidae</taxon>
        <taxon>Araneus</taxon>
    </lineage>
</organism>
<comment type="caution">
    <text evidence="1">The sequence shown here is derived from an EMBL/GenBank/DDBJ whole genome shotgun (WGS) entry which is preliminary data.</text>
</comment>
<dbReference type="AlphaFoldDB" id="A0A4Y2CIF2"/>
<accession>A0A4Y2CIF2</accession>
<reference evidence="1 2" key="1">
    <citation type="journal article" date="2019" name="Sci. Rep.">
        <title>Orb-weaving spider Araneus ventricosus genome elucidates the spidroin gene catalogue.</title>
        <authorList>
            <person name="Kono N."/>
            <person name="Nakamura H."/>
            <person name="Ohtoshi R."/>
            <person name="Moran D.A.P."/>
            <person name="Shinohara A."/>
            <person name="Yoshida Y."/>
            <person name="Fujiwara M."/>
            <person name="Mori M."/>
            <person name="Tomita M."/>
            <person name="Arakawa K."/>
        </authorList>
    </citation>
    <scope>NUCLEOTIDE SEQUENCE [LARGE SCALE GENOMIC DNA]</scope>
</reference>
<dbReference type="EMBL" id="BGPR01000194">
    <property type="protein sequence ID" value="GBM03686.1"/>
    <property type="molecule type" value="Genomic_DNA"/>
</dbReference>
<gene>
    <name evidence="1" type="ORF">AVEN_134913_1</name>
</gene>
<proteinExistence type="predicted"/>
<evidence type="ECO:0000313" key="1">
    <source>
        <dbReference type="EMBL" id="GBM03686.1"/>
    </source>
</evidence>
<dbReference type="Proteomes" id="UP000499080">
    <property type="component" value="Unassembled WGS sequence"/>
</dbReference>
<name>A0A4Y2CIF2_ARAVE</name>
<sequence>MIIRYQDKDYQLILSTLKAVQNSRFDILHPLFEGILEVKEYHDKSSSLSALKDAISQYVSAIPQEMLLNAVKVCCCMMNSCKLTCKL</sequence>
<evidence type="ECO:0000313" key="2">
    <source>
        <dbReference type="Proteomes" id="UP000499080"/>
    </source>
</evidence>